<keyword evidence="2" id="KW-0472">Membrane</keyword>
<keyword evidence="4" id="KW-1185">Reference proteome</keyword>
<dbReference type="AlphaFoldDB" id="A0A7J7HKG3"/>
<evidence type="ECO:0000313" key="4">
    <source>
        <dbReference type="Proteomes" id="UP000593564"/>
    </source>
</evidence>
<evidence type="ECO:0000313" key="3">
    <source>
        <dbReference type="EMBL" id="KAF5953390.1"/>
    </source>
</evidence>
<keyword evidence="2" id="KW-0812">Transmembrane</keyword>
<reference evidence="4" key="1">
    <citation type="journal article" date="2020" name="Nat. Commun.">
        <title>Genome assembly of wild tea tree DASZ reveals pedigree and selection history of tea varieties.</title>
        <authorList>
            <person name="Zhang W."/>
            <person name="Zhang Y."/>
            <person name="Qiu H."/>
            <person name="Guo Y."/>
            <person name="Wan H."/>
            <person name="Zhang X."/>
            <person name="Scossa F."/>
            <person name="Alseekh S."/>
            <person name="Zhang Q."/>
            <person name="Wang P."/>
            <person name="Xu L."/>
            <person name="Schmidt M.H."/>
            <person name="Jia X."/>
            <person name="Li D."/>
            <person name="Zhu A."/>
            <person name="Guo F."/>
            <person name="Chen W."/>
            <person name="Ni D."/>
            <person name="Usadel B."/>
            <person name="Fernie A.R."/>
            <person name="Wen W."/>
        </authorList>
    </citation>
    <scope>NUCLEOTIDE SEQUENCE [LARGE SCALE GENOMIC DNA]</scope>
    <source>
        <strain evidence="4">cv. G240</strain>
    </source>
</reference>
<reference evidence="3 4" key="2">
    <citation type="submission" date="2020-07" db="EMBL/GenBank/DDBJ databases">
        <title>Genome assembly of wild tea tree DASZ reveals pedigree and selection history of tea varieties.</title>
        <authorList>
            <person name="Zhang W."/>
        </authorList>
    </citation>
    <scope>NUCLEOTIDE SEQUENCE [LARGE SCALE GENOMIC DNA]</scope>
    <source>
        <strain evidence="4">cv. G240</strain>
        <tissue evidence="3">Leaf</tissue>
    </source>
</reference>
<feature type="region of interest" description="Disordered" evidence="1">
    <location>
        <begin position="71"/>
        <end position="105"/>
    </location>
</feature>
<proteinExistence type="predicted"/>
<protein>
    <submittedName>
        <fullName evidence="3">Uncharacterized protein</fullName>
    </submittedName>
</protein>
<evidence type="ECO:0000256" key="2">
    <source>
        <dbReference type="SAM" id="Phobius"/>
    </source>
</evidence>
<organism evidence="3 4">
    <name type="scientific">Camellia sinensis</name>
    <name type="common">Tea plant</name>
    <name type="synonym">Thea sinensis</name>
    <dbReference type="NCBI Taxonomy" id="4442"/>
    <lineage>
        <taxon>Eukaryota</taxon>
        <taxon>Viridiplantae</taxon>
        <taxon>Streptophyta</taxon>
        <taxon>Embryophyta</taxon>
        <taxon>Tracheophyta</taxon>
        <taxon>Spermatophyta</taxon>
        <taxon>Magnoliopsida</taxon>
        <taxon>eudicotyledons</taxon>
        <taxon>Gunneridae</taxon>
        <taxon>Pentapetalae</taxon>
        <taxon>asterids</taxon>
        <taxon>Ericales</taxon>
        <taxon>Theaceae</taxon>
        <taxon>Camellia</taxon>
    </lineage>
</organism>
<name>A0A7J7HKG3_CAMSI</name>
<gene>
    <name evidence="3" type="ORF">HYC85_006246</name>
</gene>
<dbReference type="Proteomes" id="UP000593564">
    <property type="component" value="Unassembled WGS sequence"/>
</dbReference>
<keyword evidence="2" id="KW-1133">Transmembrane helix</keyword>
<evidence type="ECO:0000256" key="1">
    <source>
        <dbReference type="SAM" id="MobiDB-lite"/>
    </source>
</evidence>
<feature type="compositionally biased region" description="Acidic residues" evidence="1">
    <location>
        <begin position="96"/>
        <end position="105"/>
    </location>
</feature>
<dbReference type="EMBL" id="JACBKZ010000003">
    <property type="protein sequence ID" value="KAF5953390.1"/>
    <property type="molecule type" value="Genomic_DNA"/>
</dbReference>
<comment type="caution">
    <text evidence="3">The sequence shown here is derived from an EMBL/GenBank/DDBJ whole genome shotgun (WGS) entry which is preliminary data.</text>
</comment>
<sequence length="105" mass="11713">MAMQYRMHQGLLKLIPNIRRHALKSKTFVGLARATSVTCFAGITSSVFFSLPKEKQDFILTSAISLPKKKNVSNALSGHHEPTDYDADENPHTPTPDDEVNFQTL</sequence>
<accession>A0A7J7HKG3</accession>
<feature type="transmembrane region" description="Helical" evidence="2">
    <location>
        <begin position="28"/>
        <end position="51"/>
    </location>
</feature>